<accession>A0A1H9W0Z6</accession>
<evidence type="ECO:0000259" key="2">
    <source>
        <dbReference type="PROSITE" id="PS51707"/>
    </source>
</evidence>
<dbReference type="SMART" id="SM01118">
    <property type="entry name" value="CYTH"/>
    <property type="match status" value="1"/>
</dbReference>
<feature type="active site" description="Proton acceptor" evidence="1">
    <location>
        <position position="30"/>
    </location>
</feature>
<dbReference type="PANTHER" id="PTHR40114">
    <property type="entry name" value="SLR0698 PROTEIN"/>
    <property type="match status" value="1"/>
</dbReference>
<name>A0A1H9W0Z6_BUTFI</name>
<protein>
    <submittedName>
        <fullName evidence="3">CYTH domain-containing protein</fullName>
    </submittedName>
</protein>
<evidence type="ECO:0000313" key="4">
    <source>
        <dbReference type="Proteomes" id="UP000182584"/>
    </source>
</evidence>
<dbReference type="SUPFAM" id="SSF55154">
    <property type="entry name" value="CYTH-like phosphatases"/>
    <property type="match status" value="1"/>
</dbReference>
<dbReference type="Gene3D" id="2.40.320.10">
    <property type="entry name" value="Hypothetical Protein Pfu-838710-001"/>
    <property type="match status" value="1"/>
</dbReference>
<dbReference type="eggNOG" id="COG2954">
    <property type="taxonomic scope" value="Bacteria"/>
</dbReference>
<dbReference type="InterPro" id="IPR023577">
    <property type="entry name" value="CYTH_domain"/>
</dbReference>
<sequence length="179" mass="20938">MGMEIERKFTVRKLPDELEKYDYHYIEQGYLNVHPAIRVRKEDDHFYMTYKGAAGVVAKKEYNMELDESSYDHLLKKADGNIITKKRYLIPINEDAFSKEYLDTHADDAKAFYEGGIKIELDIFEGFFEGLVIAEVEFPSIEASENYNPPHWFKEDVTGRKEYSNAQLTKLDKFVVEKA</sequence>
<dbReference type="EMBL" id="FOGJ01000026">
    <property type="protein sequence ID" value="SES27616.1"/>
    <property type="molecule type" value="Genomic_DNA"/>
</dbReference>
<dbReference type="Proteomes" id="UP000182584">
    <property type="component" value="Unassembled WGS sequence"/>
</dbReference>
<dbReference type="CDD" id="cd07761">
    <property type="entry name" value="CYTH-like_CthTTM-like"/>
    <property type="match status" value="1"/>
</dbReference>
<dbReference type="PIRSF" id="PIRSF016487">
    <property type="entry name" value="CYTH_UCP016487"/>
    <property type="match status" value="1"/>
</dbReference>
<dbReference type="PANTHER" id="PTHR40114:SF1">
    <property type="entry name" value="SLR0698 PROTEIN"/>
    <property type="match status" value="1"/>
</dbReference>
<dbReference type="InterPro" id="IPR033469">
    <property type="entry name" value="CYTH-like_dom_sf"/>
</dbReference>
<dbReference type="RefSeq" id="WP_330369408.1">
    <property type="nucleotide sequence ID" value="NZ_CM009896.1"/>
</dbReference>
<proteinExistence type="predicted"/>
<dbReference type="InterPro" id="IPR012042">
    <property type="entry name" value="NeuTTM/CthTTM-like"/>
</dbReference>
<evidence type="ECO:0000313" key="3">
    <source>
        <dbReference type="EMBL" id="SES27616.1"/>
    </source>
</evidence>
<feature type="domain" description="CYTH" evidence="2">
    <location>
        <begin position="2"/>
        <end position="179"/>
    </location>
</feature>
<reference evidence="3 4" key="1">
    <citation type="submission" date="2016-10" db="EMBL/GenBank/DDBJ databases">
        <authorList>
            <person name="de Groot N.N."/>
        </authorList>
    </citation>
    <scope>NUCLEOTIDE SEQUENCE [LARGE SCALE GENOMIC DNA]</scope>
    <source>
        <strain evidence="3 4">AR40</strain>
    </source>
</reference>
<dbReference type="PROSITE" id="PS51707">
    <property type="entry name" value="CYTH"/>
    <property type="match status" value="1"/>
</dbReference>
<evidence type="ECO:0000256" key="1">
    <source>
        <dbReference type="PIRSR" id="PIRSR016487-1"/>
    </source>
</evidence>
<gene>
    <name evidence="3" type="ORF">SAMN04487884_12647</name>
</gene>
<dbReference type="Pfam" id="PF01928">
    <property type="entry name" value="CYTH"/>
    <property type="match status" value="1"/>
</dbReference>
<dbReference type="AlphaFoldDB" id="A0A1H9W0Z6"/>
<organism evidence="3 4">
    <name type="scientific">Butyrivibrio fibrisolvens</name>
    <dbReference type="NCBI Taxonomy" id="831"/>
    <lineage>
        <taxon>Bacteria</taxon>
        <taxon>Bacillati</taxon>
        <taxon>Bacillota</taxon>
        <taxon>Clostridia</taxon>
        <taxon>Lachnospirales</taxon>
        <taxon>Lachnospiraceae</taxon>
        <taxon>Butyrivibrio</taxon>
    </lineage>
</organism>